<dbReference type="Proteomes" id="UP000267430">
    <property type="component" value="Unassembled WGS sequence"/>
</dbReference>
<sequence>MLLKNASVYLGLVILLFASIIFWQSLEYVYYTDTGPGPGFFPLWLSGGLAVVSLIYIITSIKKDGILLSEIIPRGEGARNILSLLAGTLFLLLTINYIGFVLAASILLFCLLVRFYRWYLGLGISLVVSLCLFFIFYTLLGIPLPVNYLGW</sequence>
<reference evidence="3 4" key="1">
    <citation type="submission" date="2018-12" db="EMBL/GenBank/DDBJ databases">
        <title>Bacillus chawlae sp. nov., Bacillus glennii sp. nov., and Bacillus saganii sp. nov. Isolated from the Vehicle Assembly Building at Kennedy Space Center where the Viking Spacecraft were Assembled.</title>
        <authorList>
            <person name="Seuylemezian A."/>
            <person name="Vaishampayan P."/>
        </authorList>
    </citation>
    <scope>NUCLEOTIDE SEQUENCE [LARGE SCALE GENOMIC DNA]</scope>
    <source>
        <strain evidence="3 4">L5</strain>
    </source>
</reference>
<feature type="transmembrane region" description="Helical" evidence="1">
    <location>
        <begin position="118"/>
        <end position="140"/>
    </location>
</feature>
<keyword evidence="4" id="KW-1185">Reference proteome</keyword>
<gene>
    <name evidence="3" type="ORF">ELQ35_00960</name>
</gene>
<proteinExistence type="predicted"/>
<dbReference type="RefSeq" id="WP_126862983.1">
    <property type="nucleotide sequence ID" value="NZ_JAUSTX010000003.1"/>
</dbReference>
<evidence type="ECO:0000313" key="3">
    <source>
        <dbReference type="EMBL" id="RUQ32692.1"/>
    </source>
</evidence>
<name>A0A3S0U7T5_9BACI</name>
<organism evidence="3 4">
    <name type="scientific">Peribacillus cavernae</name>
    <dbReference type="NCBI Taxonomy" id="1674310"/>
    <lineage>
        <taxon>Bacteria</taxon>
        <taxon>Bacillati</taxon>
        <taxon>Bacillota</taxon>
        <taxon>Bacilli</taxon>
        <taxon>Bacillales</taxon>
        <taxon>Bacillaceae</taxon>
        <taxon>Peribacillus</taxon>
    </lineage>
</organism>
<feature type="transmembrane region" description="Helical" evidence="1">
    <location>
        <begin position="82"/>
        <end position="112"/>
    </location>
</feature>
<feature type="transmembrane region" description="Helical" evidence="1">
    <location>
        <begin position="41"/>
        <end position="61"/>
    </location>
</feature>
<feature type="transmembrane region" description="Helical" evidence="1">
    <location>
        <begin position="7"/>
        <end position="26"/>
    </location>
</feature>
<dbReference type="Pfam" id="PF07331">
    <property type="entry name" value="TctB"/>
    <property type="match status" value="1"/>
</dbReference>
<evidence type="ECO:0000313" key="4">
    <source>
        <dbReference type="Proteomes" id="UP000267430"/>
    </source>
</evidence>
<keyword evidence="1" id="KW-0812">Transmembrane</keyword>
<accession>A0A3S0U7T5</accession>
<protein>
    <submittedName>
        <fullName evidence="3">Tripartite tricarboxylate transporter TctB family protein</fullName>
    </submittedName>
</protein>
<dbReference type="OrthoDB" id="2454096at2"/>
<keyword evidence="1" id="KW-1133">Transmembrane helix</keyword>
<keyword evidence="1" id="KW-0472">Membrane</keyword>
<comment type="caution">
    <text evidence="3">The sequence shown here is derived from an EMBL/GenBank/DDBJ whole genome shotgun (WGS) entry which is preliminary data.</text>
</comment>
<evidence type="ECO:0000256" key="1">
    <source>
        <dbReference type="SAM" id="Phobius"/>
    </source>
</evidence>
<dbReference type="InterPro" id="IPR009936">
    <property type="entry name" value="DUF1468"/>
</dbReference>
<feature type="domain" description="DUF1468" evidence="2">
    <location>
        <begin position="10"/>
        <end position="145"/>
    </location>
</feature>
<dbReference type="AlphaFoldDB" id="A0A3S0U7T5"/>
<dbReference type="EMBL" id="RYZZ01000001">
    <property type="protein sequence ID" value="RUQ32692.1"/>
    <property type="molecule type" value="Genomic_DNA"/>
</dbReference>
<evidence type="ECO:0000259" key="2">
    <source>
        <dbReference type="Pfam" id="PF07331"/>
    </source>
</evidence>